<sequence length="264" mass="29483">MTALITSHNRRNHTLTCLERLYGQILPAGTHLGVILVDDGSNDGTADAVQKQFPQVRVIKGSGNLYWCGGMREAWKAAAPDDPEYYLLLNDDTHLREDALNRLLKIVISPDSRIIGVATIADDLTGEVNYGAVHNSKGLLRPSDSENGDTFNANCVVVPRAVFKELGILHHTYTHAMGDTDYGIQATRRGIVIKKSSEFLGTCGSNPVTGTWRDKTLPRIQRLRLLQQPKGLPFREWVVFCKRNMGWKWPYTSISPFLRILVGR</sequence>
<dbReference type="Pfam" id="PF00535">
    <property type="entry name" value="Glycos_transf_2"/>
    <property type="match status" value="1"/>
</dbReference>
<evidence type="ECO:0000256" key="2">
    <source>
        <dbReference type="ARBA" id="ARBA00022676"/>
    </source>
</evidence>
<accession>A0ABW5D4C7</accession>
<dbReference type="Gene3D" id="3.90.550.10">
    <property type="entry name" value="Spore Coat Polysaccharide Biosynthesis Protein SpsA, Chain A"/>
    <property type="match status" value="1"/>
</dbReference>
<evidence type="ECO:0000256" key="1">
    <source>
        <dbReference type="ARBA" id="ARBA00006739"/>
    </source>
</evidence>
<keyword evidence="3 5" id="KW-0808">Transferase</keyword>
<comment type="caution">
    <text evidence="5">The sequence shown here is derived from an EMBL/GenBank/DDBJ whole genome shotgun (WGS) entry which is preliminary data.</text>
</comment>
<dbReference type="PANTHER" id="PTHR43179:SF12">
    <property type="entry name" value="GALACTOFURANOSYLTRANSFERASE GLFT2"/>
    <property type="match status" value="1"/>
</dbReference>
<dbReference type="InterPro" id="IPR001173">
    <property type="entry name" value="Glyco_trans_2-like"/>
</dbReference>
<dbReference type="GO" id="GO:0016757">
    <property type="term" value="F:glycosyltransferase activity"/>
    <property type="evidence" value="ECO:0007669"/>
    <property type="project" value="UniProtKB-KW"/>
</dbReference>
<name>A0ABW5D4C7_9BACT</name>
<keyword evidence="6" id="KW-1185">Reference proteome</keyword>
<proteinExistence type="inferred from homology"/>
<dbReference type="InterPro" id="IPR029044">
    <property type="entry name" value="Nucleotide-diphossugar_trans"/>
</dbReference>
<evidence type="ECO:0000259" key="4">
    <source>
        <dbReference type="Pfam" id="PF00535"/>
    </source>
</evidence>
<dbReference type="Proteomes" id="UP001597375">
    <property type="component" value="Unassembled WGS sequence"/>
</dbReference>
<organism evidence="5 6">
    <name type="scientific">Luteolibacter algae</name>
    <dbReference type="NCBI Taxonomy" id="454151"/>
    <lineage>
        <taxon>Bacteria</taxon>
        <taxon>Pseudomonadati</taxon>
        <taxon>Verrucomicrobiota</taxon>
        <taxon>Verrucomicrobiia</taxon>
        <taxon>Verrucomicrobiales</taxon>
        <taxon>Verrucomicrobiaceae</taxon>
        <taxon>Luteolibacter</taxon>
    </lineage>
</organism>
<feature type="domain" description="Glycosyltransferase 2-like" evidence="4">
    <location>
        <begin position="3"/>
        <end position="123"/>
    </location>
</feature>
<gene>
    <name evidence="5" type="ORF">ACFSSA_04115</name>
</gene>
<reference evidence="6" key="1">
    <citation type="journal article" date="2019" name="Int. J. Syst. Evol. Microbiol.">
        <title>The Global Catalogue of Microorganisms (GCM) 10K type strain sequencing project: providing services to taxonomists for standard genome sequencing and annotation.</title>
        <authorList>
            <consortium name="The Broad Institute Genomics Platform"/>
            <consortium name="The Broad Institute Genome Sequencing Center for Infectious Disease"/>
            <person name="Wu L."/>
            <person name="Ma J."/>
        </authorList>
    </citation>
    <scope>NUCLEOTIDE SEQUENCE [LARGE SCALE GENOMIC DNA]</scope>
    <source>
        <strain evidence="6">CGMCC 4.7106</strain>
    </source>
</reference>
<comment type="similarity">
    <text evidence="1">Belongs to the glycosyltransferase 2 family.</text>
</comment>
<dbReference type="EC" id="2.4.-.-" evidence="5"/>
<dbReference type="EMBL" id="JBHUIT010000002">
    <property type="protein sequence ID" value="MFD2255853.1"/>
    <property type="molecule type" value="Genomic_DNA"/>
</dbReference>
<keyword evidence="2 5" id="KW-0328">Glycosyltransferase</keyword>
<dbReference type="PANTHER" id="PTHR43179">
    <property type="entry name" value="RHAMNOSYLTRANSFERASE WBBL"/>
    <property type="match status" value="1"/>
</dbReference>
<protein>
    <submittedName>
        <fullName evidence="5">Glycosyltransferase family 2 protein</fullName>
        <ecNumber evidence="5">2.4.-.-</ecNumber>
    </submittedName>
</protein>
<evidence type="ECO:0000313" key="5">
    <source>
        <dbReference type="EMBL" id="MFD2255853.1"/>
    </source>
</evidence>
<evidence type="ECO:0000256" key="3">
    <source>
        <dbReference type="ARBA" id="ARBA00022679"/>
    </source>
</evidence>
<evidence type="ECO:0000313" key="6">
    <source>
        <dbReference type="Proteomes" id="UP001597375"/>
    </source>
</evidence>
<dbReference type="SUPFAM" id="SSF53448">
    <property type="entry name" value="Nucleotide-diphospho-sugar transferases"/>
    <property type="match status" value="1"/>
</dbReference>